<dbReference type="EMBL" id="AYTS01000013">
    <property type="protein sequence ID" value="OOP57824.1"/>
    <property type="molecule type" value="Genomic_DNA"/>
</dbReference>
<accession>A0A1V4AXF3</accession>
<reference evidence="1 2" key="1">
    <citation type="journal article" date="2017" name="Water Res.">
        <title>Discovery and metagenomic analysis of an anammox bacterial enrichment related to Candidatus "Brocadia caroliniensis" in a full-scale glycerol-fed nitritation-denitritation separate centrate treatment process.</title>
        <authorList>
            <person name="Park H."/>
            <person name="Brotto A.C."/>
            <person name="van Loosdrecht M.C."/>
            <person name="Chandran K."/>
        </authorList>
    </citation>
    <scope>NUCLEOTIDE SEQUENCE [LARGE SCALE GENOMIC DNA]</scope>
    <source>
        <strain evidence="1">26THWARD</strain>
    </source>
</reference>
<dbReference type="Proteomes" id="UP000189681">
    <property type="component" value="Unassembled WGS sequence"/>
</dbReference>
<proteinExistence type="predicted"/>
<comment type="caution">
    <text evidence="1">The sequence shown here is derived from an EMBL/GenBank/DDBJ whole genome shotgun (WGS) entry which is preliminary data.</text>
</comment>
<dbReference type="STRING" id="1004156.AYP45_01240"/>
<name>A0A1V4AXF3_9BACT</name>
<gene>
    <name evidence="1" type="ORF">AYP45_01240</name>
</gene>
<dbReference type="SUPFAM" id="SSF49899">
    <property type="entry name" value="Concanavalin A-like lectins/glucanases"/>
    <property type="match status" value="1"/>
</dbReference>
<dbReference type="AlphaFoldDB" id="A0A1V4AXF3"/>
<evidence type="ECO:0008006" key="3">
    <source>
        <dbReference type="Google" id="ProtNLM"/>
    </source>
</evidence>
<organism evidence="1 2">
    <name type="scientific">Candidatus Brocadia carolinensis</name>
    <dbReference type="NCBI Taxonomy" id="1004156"/>
    <lineage>
        <taxon>Bacteria</taxon>
        <taxon>Pseudomonadati</taxon>
        <taxon>Planctomycetota</taxon>
        <taxon>Candidatus Brocadiia</taxon>
        <taxon>Candidatus Brocadiales</taxon>
        <taxon>Candidatus Brocadiaceae</taxon>
        <taxon>Candidatus Brocadia</taxon>
    </lineage>
</organism>
<evidence type="ECO:0000313" key="1">
    <source>
        <dbReference type="EMBL" id="OOP57824.1"/>
    </source>
</evidence>
<sequence>MGERKEYYFDDDKDGDLPRGCQMAFTGKGESGRWVVKKIEHAPSADNVVVQIKLDDTDYRFPLLILDGVSYKDAMAFVKFRAISGDVDQAGGLVFRYKDSKNYYVLRANAKENNVRLYKVVNGSREQIGGKDLKVKSNEWHLLKVIYKGDKMQCFFNNAKVIEATDDTFDSGSVGLWTKADSYTFFDDLVVQEAK</sequence>
<protein>
    <recommendedName>
        <fullName evidence="3">3-keto-disaccharide hydrolase domain-containing protein</fullName>
    </recommendedName>
</protein>
<dbReference type="Gene3D" id="2.60.120.560">
    <property type="entry name" value="Exo-inulinase, domain 1"/>
    <property type="match status" value="1"/>
</dbReference>
<evidence type="ECO:0000313" key="2">
    <source>
        <dbReference type="Proteomes" id="UP000189681"/>
    </source>
</evidence>
<dbReference type="InterPro" id="IPR013320">
    <property type="entry name" value="ConA-like_dom_sf"/>
</dbReference>